<feature type="transmembrane region" description="Helical" evidence="6">
    <location>
        <begin position="188"/>
        <end position="208"/>
    </location>
</feature>
<feature type="transmembrane region" description="Helical" evidence="6">
    <location>
        <begin position="42"/>
        <end position="66"/>
    </location>
</feature>
<dbReference type="InterPro" id="IPR036927">
    <property type="entry name" value="Cyt_c_oxase-like_su1_sf"/>
</dbReference>
<evidence type="ECO:0000256" key="4">
    <source>
        <dbReference type="PROSITE-ProRule" id="PRU00433"/>
    </source>
</evidence>
<dbReference type="GO" id="GO:0016020">
    <property type="term" value="C:membrane"/>
    <property type="evidence" value="ECO:0007669"/>
    <property type="project" value="InterPro"/>
</dbReference>
<evidence type="ECO:0000259" key="8">
    <source>
        <dbReference type="PROSITE" id="PS51007"/>
    </source>
</evidence>
<dbReference type="PANTHER" id="PTHR10422:SF29">
    <property type="entry name" value="CYTOCHROME C OXIDASE SUBUNIT 1 HOMOLOG, BACTEROID"/>
    <property type="match status" value="1"/>
</dbReference>
<feature type="transmembrane region" description="Helical" evidence="6">
    <location>
        <begin position="405"/>
        <end position="427"/>
    </location>
</feature>
<feature type="transmembrane region" description="Helical" evidence="6">
    <location>
        <begin position="120"/>
        <end position="143"/>
    </location>
</feature>
<dbReference type="PROSITE" id="PS50855">
    <property type="entry name" value="COX1"/>
    <property type="match status" value="1"/>
</dbReference>
<evidence type="ECO:0000256" key="1">
    <source>
        <dbReference type="ARBA" id="ARBA00022617"/>
    </source>
</evidence>
<proteinExistence type="predicted"/>
<feature type="transmembrane region" description="Helical" evidence="6">
    <location>
        <begin position="328"/>
        <end position="349"/>
    </location>
</feature>
<dbReference type="GO" id="GO:0009060">
    <property type="term" value="P:aerobic respiration"/>
    <property type="evidence" value="ECO:0007669"/>
    <property type="project" value="InterPro"/>
</dbReference>
<feature type="transmembrane region" description="Helical" evidence="6">
    <location>
        <begin position="261"/>
        <end position="282"/>
    </location>
</feature>
<evidence type="ECO:0000256" key="2">
    <source>
        <dbReference type="ARBA" id="ARBA00022723"/>
    </source>
</evidence>
<keyword evidence="6" id="KW-0472">Membrane</keyword>
<dbReference type="Gene3D" id="1.20.210.10">
    <property type="entry name" value="Cytochrome c oxidase-like, subunit I domain"/>
    <property type="match status" value="1"/>
</dbReference>
<dbReference type="GO" id="GO:0015990">
    <property type="term" value="P:electron transport coupled proton transport"/>
    <property type="evidence" value="ECO:0007669"/>
    <property type="project" value="TreeGrafter"/>
</dbReference>
<evidence type="ECO:0000313" key="9">
    <source>
        <dbReference type="EMBL" id="ATP16468.1"/>
    </source>
</evidence>
<dbReference type="GO" id="GO:0022904">
    <property type="term" value="P:respiratory electron transport chain"/>
    <property type="evidence" value="ECO:0007669"/>
    <property type="project" value="TreeGrafter"/>
</dbReference>
<feature type="transmembrane region" description="Helical" evidence="6">
    <location>
        <begin position="228"/>
        <end position="249"/>
    </location>
</feature>
<dbReference type="SUPFAM" id="SSF46626">
    <property type="entry name" value="Cytochrome c"/>
    <property type="match status" value="3"/>
</dbReference>
<feature type="non-terminal residue" evidence="9">
    <location>
        <position position="949"/>
    </location>
</feature>
<dbReference type="GO" id="GO:0016491">
    <property type="term" value="F:oxidoreductase activity"/>
    <property type="evidence" value="ECO:0007669"/>
    <property type="project" value="UniProtKB-KW"/>
</dbReference>
<dbReference type="InterPro" id="IPR003468">
    <property type="entry name" value="Cyt_c_oxidase_monohaem-su/FixO"/>
</dbReference>
<feature type="transmembrane region" description="Helical" evidence="6">
    <location>
        <begin position="294"/>
        <end position="316"/>
    </location>
</feature>
<name>A0A2D1QVA2_METTI</name>
<feature type="transmembrane region" description="Helical" evidence="6">
    <location>
        <begin position="86"/>
        <end position="108"/>
    </location>
</feature>
<dbReference type="Pfam" id="PF02433">
    <property type="entry name" value="FixO"/>
    <property type="match status" value="1"/>
</dbReference>
<dbReference type="GO" id="GO:0020037">
    <property type="term" value="F:heme binding"/>
    <property type="evidence" value="ECO:0007669"/>
    <property type="project" value="InterPro"/>
</dbReference>
<feature type="transmembrane region" description="Helical" evidence="6">
    <location>
        <begin position="155"/>
        <end position="176"/>
    </location>
</feature>
<dbReference type="EMBL" id="KY012273">
    <property type="protein sequence ID" value="ATP16468.1"/>
    <property type="molecule type" value="Genomic_DNA"/>
</dbReference>
<reference evidence="9" key="1">
    <citation type="submission" date="2016-10" db="EMBL/GenBank/DDBJ databases">
        <title>Unexpected Discovery of Respiratory Oxygen Reductases in Methanogens Suggests Novel Modes of Energy Transduction in Archaea and Bacteria.</title>
        <authorList>
            <person name="Graham J.E."/>
            <person name="Raman C.S."/>
        </authorList>
    </citation>
    <scope>NUCLEOTIDE SEQUENCE</scope>
    <source>
        <strain evidence="9">T3</strain>
    </source>
</reference>
<feature type="transmembrane region" description="Helical" evidence="6">
    <location>
        <begin position="369"/>
        <end position="389"/>
    </location>
</feature>
<accession>A0A2D1QVA2</accession>
<dbReference type="InterPro" id="IPR023616">
    <property type="entry name" value="Cyt_c_oxase-like_su1_dom"/>
</dbReference>
<evidence type="ECO:0000259" key="7">
    <source>
        <dbReference type="PROSITE" id="PS50855"/>
    </source>
</evidence>
<feature type="domain" description="Cytochrome oxidase subunit I profile" evidence="7">
    <location>
        <begin position="24"/>
        <end position="472"/>
    </location>
</feature>
<feature type="transmembrane region" description="Helical" evidence="6">
    <location>
        <begin position="447"/>
        <end position="468"/>
    </location>
</feature>
<evidence type="ECO:0000256" key="5">
    <source>
        <dbReference type="SAM" id="MobiDB-lite"/>
    </source>
</evidence>
<dbReference type="GO" id="GO:0004129">
    <property type="term" value="F:cytochrome-c oxidase activity"/>
    <property type="evidence" value="ECO:0007669"/>
    <property type="project" value="InterPro"/>
</dbReference>
<dbReference type="PANTHER" id="PTHR10422">
    <property type="entry name" value="CYTOCHROME C OXIDASE SUBUNIT 1"/>
    <property type="match status" value="1"/>
</dbReference>
<sequence length="949" mass="107379">MGSDSSLQEDDDPSSQNEHKTNNIKDELAGDKFLEGDDAVKYWFIGSLLWFPIFATLGFILAIKFFQPYFLGDAAFLTFGRIRPAHVNGVLFGFVSSGLIGSMFWAIPRLVNTKLYSSRLAKISAVLWNFALLVGIMMILFLGDTQGREYAELPWSIDVLIMFTLLLILYNILSTFGRRTEKKLYVSTWYYTGTFIWFPIVYFVGNVMWNPPSGALQGITDSIFNWYYGHNVLGLWFTTLGIATWYYAVPRIINRPLYSHLLSVISFFTIAFFYTGVGGHHLLQTAIPEWVKTIAVVMSILMLVPVITFAVNLGMTLRGSWDTFTKDIPFRFIVTGFFFYVLTSIQGSYQGLRSTNSFLHFSQWTVGHAHLAILGGFGFLAVGMMYWLIPKITRTKIYSDRLMSISWWLALIGFTAFFLSMTIAGLVANSAWFQNITVAPVLKLLQFWYVTRAMGGGMVVVAGYVFAYNTLLTFTHSKEPHVEEHIFSISSEQSSRPHSELQRKSQHSISMPIIVFGGLGLFLLMTWMVVAMPALNLDTVNATDMAHPYTVEEAQGRELYKEMGCFYCHSQFVRPQDWAIGRISEQGDYYYDSPHLLGTERTGPDLSQIGGMRPTGWHYLHDRDARTTSPSSIMPPFEFLTDTELDQLVAYIQNLGTYNLDEMSFHPDVPYEYQDKDQPYANYMSAAMMNYNSSNQTYTGDKATGEEFATVFEEGKKTYTERCLACHGCSGNAQGPYARHVVTQPANLHERILSYMPEPGDPYHFWRVSEGVPGTAMPSWKLSMNETEIWKTNFYEMSFATGSIRTVSGDVSDAEAITFSNETHITPPIEGTQEEFATGQKLFNLYCSQCHGVGGQGDGVASILSSGGYVNPEPANFTESGGDFQYYGQYVWKVKEGVETTNMPPWKYALSDDEIYMTIFYIQDFATTDDYNAKWGPLYEGEYARNMRS</sequence>
<feature type="domain" description="Cytochrome c" evidence="8">
    <location>
        <begin position="834"/>
        <end position="926"/>
    </location>
</feature>
<evidence type="ECO:0000256" key="6">
    <source>
        <dbReference type="SAM" id="Phobius"/>
    </source>
</evidence>
<dbReference type="SUPFAM" id="SSF81442">
    <property type="entry name" value="Cytochrome c oxidase subunit I-like"/>
    <property type="match status" value="1"/>
</dbReference>
<keyword evidence="6" id="KW-1133">Transmembrane helix</keyword>
<feature type="transmembrane region" description="Helical" evidence="6">
    <location>
        <begin position="513"/>
        <end position="535"/>
    </location>
</feature>
<dbReference type="GO" id="GO:0046872">
    <property type="term" value="F:metal ion binding"/>
    <property type="evidence" value="ECO:0007669"/>
    <property type="project" value="UniProtKB-KW"/>
</dbReference>
<evidence type="ECO:0000256" key="3">
    <source>
        <dbReference type="ARBA" id="ARBA00023004"/>
    </source>
</evidence>
<dbReference type="Gene3D" id="1.10.760.10">
    <property type="entry name" value="Cytochrome c-like domain"/>
    <property type="match status" value="3"/>
</dbReference>
<dbReference type="InterPro" id="IPR009056">
    <property type="entry name" value="Cyt_c-like_dom"/>
</dbReference>
<keyword evidence="9" id="KW-0560">Oxidoreductase</keyword>
<dbReference type="AlphaFoldDB" id="A0A2D1QVA2"/>
<dbReference type="InterPro" id="IPR000883">
    <property type="entry name" value="Cyt_C_Oxase_1"/>
</dbReference>
<keyword evidence="1 4" id="KW-0349">Heme</keyword>
<keyword evidence="3 4" id="KW-0408">Iron</keyword>
<keyword evidence="2 4" id="KW-0479">Metal-binding</keyword>
<organism evidence="9">
    <name type="scientific">Methanolobus tindarius</name>
    <dbReference type="NCBI Taxonomy" id="2221"/>
    <lineage>
        <taxon>Archaea</taxon>
        <taxon>Methanobacteriati</taxon>
        <taxon>Methanobacteriota</taxon>
        <taxon>Stenosarchaea group</taxon>
        <taxon>Methanomicrobia</taxon>
        <taxon>Methanosarcinales</taxon>
        <taxon>Methanosarcinaceae</taxon>
        <taxon>Methanolobus</taxon>
    </lineage>
</organism>
<dbReference type="Pfam" id="PF13442">
    <property type="entry name" value="Cytochrome_CBB3"/>
    <property type="match status" value="2"/>
</dbReference>
<feature type="domain" description="Cytochrome c" evidence="8">
    <location>
        <begin position="710"/>
        <end position="800"/>
    </location>
</feature>
<protein>
    <submittedName>
        <fullName evidence="9">Cytochrome cbb3 oxidase fusion protein</fullName>
        <ecNumber evidence="9">1.9.3.1</ecNumber>
    </submittedName>
</protein>
<dbReference type="InterPro" id="IPR036909">
    <property type="entry name" value="Cyt_c-like_dom_sf"/>
</dbReference>
<dbReference type="EC" id="1.9.3.1" evidence="9"/>
<feature type="domain" description="Cytochrome c" evidence="8">
    <location>
        <begin position="551"/>
        <end position="656"/>
    </location>
</feature>
<feature type="region of interest" description="Disordered" evidence="5">
    <location>
        <begin position="1"/>
        <end position="21"/>
    </location>
</feature>
<keyword evidence="6" id="KW-0812">Transmembrane</keyword>
<dbReference type="Pfam" id="PF00115">
    <property type="entry name" value="COX1"/>
    <property type="match status" value="1"/>
</dbReference>
<gene>
    <name evidence="9" type="primary">ccoN-O-P</name>
</gene>
<dbReference type="PROSITE" id="PS51007">
    <property type="entry name" value="CYTC"/>
    <property type="match status" value="3"/>
</dbReference>